<dbReference type="EMBL" id="MRTF01000002">
    <property type="protein sequence ID" value="OME94573.1"/>
    <property type="molecule type" value="Genomic_DNA"/>
</dbReference>
<keyword evidence="1" id="KW-0812">Transmembrane</keyword>
<feature type="transmembrane region" description="Helical" evidence="1">
    <location>
        <begin position="23"/>
        <end position="43"/>
    </location>
</feature>
<sequence>MVDNEKKTSGKMYLDVSVGGQNIVPLKVAILAAFFLGVQVLVLSRGQELGPITDLTHILLKFYSYFIKLTSRIANLPLFGVVYEVKRTGRTDIE</sequence>
<reference evidence="2 3" key="1">
    <citation type="submission" date="2016-11" db="EMBL/GenBank/DDBJ databases">
        <title>Paenibacillus species isolates.</title>
        <authorList>
            <person name="Beno S.M."/>
        </authorList>
    </citation>
    <scope>NUCLEOTIDE SEQUENCE [LARGE SCALE GENOMIC DNA]</scope>
    <source>
        <strain evidence="2 3">FSL F4-0100</strain>
    </source>
</reference>
<comment type="caution">
    <text evidence="2">The sequence shown here is derived from an EMBL/GenBank/DDBJ whole genome shotgun (WGS) entry which is preliminary data.</text>
</comment>
<dbReference type="STRING" id="1401.BK123_05360"/>
<evidence type="ECO:0000313" key="3">
    <source>
        <dbReference type="Proteomes" id="UP000187074"/>
    </source>
</evidence>
<proteinExistence type="predicted"/>
<organism evidence="2 3">
    <name type="scientific">Paenibacillus lautus</name>
    <name type="common">Bacillus lautus</name>
    <dbReference type="NCBI Taxonomy" id="1401"/>
    <lineage>
        <taxon>Bacteria</taxon>
        <taxon>Bacillati</taxon>
        <taxon>Bacillota</taxon>
        <taxon>Bacilli</taxon>
        <taxon>Bacillales</taxon>
        <taxon>Paenibacillaceae</taxon>
        <taxon>Paenibacillus</taxon>
    </lineage>
</organism>
<dbReference type="AlphaFoldDB" id="A0A1R1B4S6"/>
<protein>
    <submittedName>
        <fullName evidence="2">Uncharacterized protein</fullName>
    </submittedName>
</protein>
<accession>A0A1R1B4S6</accession>
<keyword evidence="1" id="KW-1133">Transmembrane helix</keyword>
<gene>
    <name evidence="2" type="ORF">BK123_05360</name>
</gene>
<evidence type="ECO:0000256" key="1">
    <source>
        <dbReference type="SAM" id="Phobius"/>
    </source>
</evidence>
<name>A0A1R1B4S6_PAELA</name>
<dbReference type="Proteomes" id="UP000187074">
    <property type="component" value="Unassembled WGS sequence"/>
</dbReference>
<keyword evidence="1" id="KW-0472">Membrane</keyword>
<evidence type="ECO:0000313" key="2">
    <source>
        <dbReference type="EMBL" id="OME94573.1"/>
    </source>
</evidence>